<organism evidence="2 3">
    <name type="scientific">Prorocentrum cordatum</name>
    <dbReference type="NCBI Taxonomy" id="2364126"/>
    <lineage>
        <taxon>Eukaryota</taxon>
        <taxon>Sar</taxon>
        <taxon>Alveolata</taxon>
        <taxon>Dinophyceae</taxon>
        <taxon>Prorocentrales</taxon>
        <taxon>Prorocentraceae</taxon>
        <taxon>Prorocentrum</taxon>
    </lineage>
</organism>
<evidence type="ECO:0000313" key="2">
    <source>
        <dbReference type="EMBL" id="CAK0894011.1"/>
    </source>
</evidence>
<accession>A0ABN9X5J7</accession>
<feature type="compositionally biased region" description="Low complexity" evidence="1">
    <location>
        <begin position="130"/>
        <end position="141"/>
    </location>
</feature>
<feature type="region of interest" description="Disordered" evidence="1">
    <location>
        <begin position="66"/>
        <end position="95"/>
    </location>
</feature>
<feature type="region of interest" description="Disordered" evidence="1">
    <location>
        <begin position="119"/>
        <end position="141"/>
    </location>
</feature>
<proteinExistence type="predicted"/>
<feature type="non-terminal residue" evidence="2">
    <location>
        <position position="1"/>
    </location>
</feature>
<name>A0ABN9X5J7_9DINO</name>
<evidence type="ECO:0000313" key="3">
    <source>
        <dbReference type="Proteomes" id="UP001189429"/>
    </source>
</evidence>
<gene>
    <name evidence="2" type="ORF">PCOR1329_LOCUS73185</name>
</gene>
<dbReference type="Proteomes" id="UP001189429">
    <property type="component" value="Unassembled WGS sequence"/>
</dbReference>
<keyword evidence="3" id="KW-1185">Reference proteome</keyword>
<reference evidence="2" key="1">
    <citation type="submission" date="2023-10" db="EMBL/GenBank/DDBJ databases">
        <authorList>
            <person name="Chen Y."/>
            <person name="Shah S."/>
            <person name="Dougan E. K."/>
            <person name="Thang M."/>
            <person name="Chan C."/>
        </authorList>
    </citation>
    <scope>NUCLEOTIDE SEQUENCE [LARGE SCALE GENOMIC DNA]</scope>
</reference>
<sequence>AEAGMAASKNYRALLKPVDMLNAVNSAFPMLAFEVGLNDFSCHDEDTWKAKWKQIRTNVFERVNVKDKGKDGDQETTKEEKEEEKKAQEAKQAREDELRKKLEAIRMNTLKARCIQNGASFKSQGEEDQGPTTADGGDTTGAAQIAQPQFAELKSFIESFVAVKAEEQDSASVEDQAAIAELQTSFQGSAEGPCDTIAYPNIQRTPILKNDAMIEKYLLISSLATAAPMKADPWADEDSGGKEKRLQDVRVLLPAGLTTVDKFTAKLYVSDKCHRPPPAPAAPGAAAVPGPAWEEVDLASIRLLMRGRVICQIGDCTGSKQFYYGGSVAIAPGVRMVVMPTDTLPWKVKVLAQRKQINVDGWESQISMTMMSLKINPDFVHWTQKKRAEHVAAKEEFDDASATRCYQLTRMPFEEELKPLIEKAKTRADDRAKKDAIREAK</sequence>
<dbReference type="EMBL" id="CAUYUJ010019837">
    <property type="protein sequence ID" value="CAK0894011.1"/>
    <property type="molecule type" value="Genomic_DNA"/>
</dbReference>
<feature type="non-terminal residue" evidence="2">
    <location>
        <position position="441"/>
    </location>
</feature>
<evidence type="ECO:0000256" key="1">
    <source>
        <dbReference type="SAM" id="MobiDB-lite"/>
    </source>
</evidence>
<protein>
    <submittedName>
        <fullName evidence="2">Uncharacterized protein</fullName>
    </submittedName>
</protein>
<comment type="caution">
    <text evidence="2">The sequence shown here is derived from an EMBL/GenBank/DDBJ whole genome shotgun (WGS) entry which is preliminary data.</text>
</comment>